<evidence type="ECO:0000313" key="1">
    <source>
        <dbReference type="EMBL" id="MTD57106.1"/>
    </source>
</evidence>
<keyword evidence="2" id="KW-1185">Reference proteome</keyword>
<gene>
    <name evidence="1" type="ORF">GKO32_24465</name>
</gene>
<sequence>MTDGSTTDLEACLDRRRAEFADGTTMAALLEELDRYRAGGISGELITETIRATRDAGEARLDIP</sequence>
<protein>
    <submittedName>
        <fullName evidence="1">Uncharacterized protein</fullName>
    </submittedName>
</protein>
<dbReference type="OrthoDB" id="3638220at2"/>
<comment type="caution">
    <text evidence="1">The sequence shown here is derived from an EMBL/GenBank/DDBJ whole genome shotgun (WGS) entry which is preliminary data.</text>
</comment>
<dbReference type="EMBL" id="WMBA01000043">
    <property type="protein sequence ID" value="MTD57106.1"/>
    <property type="molecule type" value="Genomic_DNA"/>
</dbReference>
<dbReference type="RefSeq" id="WP_154759237.1">
    <property type="nucleotide sequence ID" value="NZ_WMBA01000043.1"/>
</dbReference>
<accession>A0A6N7Z8U1</accession>
<evidence type="ECO:0000313" key="2">
    <source>
        <dbReference type="Proteomes" id="UP000440096"/>
    </source>
</evidence>
<proteinExistence type="predicted"/>
<organism evidence="1 2">
    <name type="scientific">Amycolatopsis pithecellobii</name>
    <dbReference type="NCBI Taxonomy" id="664692"/>
    <lineage>
        <taxon>Bacteria</taxon>
        <taxon>Bacillati</taxon>
        <taxon>Actinomycetota</taxon>
        <taxon>Actinomycetes</taxon>
        <taxon>Pseudonocardiales</taxon>
        <taxon>Pseudonocardiaceae</taxon>
        <taxon>Amycolatopsis</taxon>
    </lineage>
</organism>
<dbReference type="Proteomes" id="UP000440096">
    <property type="component" value="Unassembled WGS sequence"/>
</dbReference>
<reference evidence="1 2" key="1">
    <citation type="submission" date="2019-11" db="EMBL/GenBank/DDBJ databases">
        <title>Draft genome of Amycolatopsis RM579.</title>
        <authorList>
            <person name="Duangmal K."/>
            <person name="Mingma R."/>
        </authorList>
    </citation>
    <scope>NUCLEOTIDE SEQUENCE [LARGE SCALE GENOMIC DNA]</scope>
    <source>
        <strain evidence="1 2">RM579</strain>
    </source>
</reference>
<name>A0A6N7Z8U1_9PSEU</name>
<dbReference type="AlphaFoldDB" id="A0A6N7Z8U1"/>